<dbReference type="InterPro" id="IPR022085">
    <property type="entry name" value="OpdG"/>
</dbReference>
<evidence type="ECO:0000313" key="2">
    <source>
        <dbReference type="Proteomes" id="UP000652219"/>
    </source>
</evidence>
<dbReference type="PANTHER" id="PTHR38797:SF4">
    <property type="entry name" value="NUCLEAR PORE COMPLEX PROTEIN NUP85"/>
    <property type="match status" value="1"/>
</dbReference>
<sequence>MPLLADAVDTYIEDPTTGMMEFTDKADKIWQNMTAFAARGLGASVLGPYDRAMFALISALEEEPSKTQEILDSRIKAACAWITHASKPLLRWALENAGRTDASPDDTAVYMDGGPLYRGPPLMCLQRWGFWIDRLEELGKDASGAGGGARKVALETARTMRQVEARLGHTL</sequence>
<name>A0A8H6N4Z2_9PEZI</name>
<organism evidence="1 2">
    <name type="scientific">Colletotrichum sojae</name>
    <dbReference type="NCBI Taxonomy" id="2175907"/>
    <lineage>
        <taxon>Eukaryota</taxon>
        <taxon>Fungi</taxon>
        <taxon>Dikarya</taxon>
        <taxon>Ascomycota</taxon>
        <taxon>Pezizomycotina</taxon>
        <taxon>Sordariomycetes</taxon>
        <taxon>Hypocreomycetidae</taxon>
        <taxon>Glomerellales</taxon>
        <taxon>Glomerellaceae</taxon>
        <taxon>Colletotrichum</taxon>
        <taxon>Colletotrichum orchidearum species complex</taxon>
    </lineage>
</organism>
<proteinExistence type="predicted"/>
<dbReference type="EMBL" id="WIGN01000005">
    <property type="protein sequence ID" value="KAF6820577.1"/>
    <property type="molecule type" value="Genomic_DNA"/>
</dbReference>
<gene>
    <name evidence="1" type="ORF">CSOJ01_00833</name>
</gene>
<evidence type="ECO:0000313" key="1">
    <source>
        <dbReference type="EMBL" id="KAF6820577.1"/>
    </source>
</evidence>
<dbReference type="PANTHER" id="PTHR38797">
    <property type="entry name" value="NUCLEAR PORE COMPLEX PROTEIN NUP85-RELATED"/>
    <property type="match status" value="1"/>
</dbReference>
<dbReference type="Pfam" id="PF12311">
    <property type="entry name" value="DUF3632"/>
    <property type="match status" value="1"/>
</dbReference>
<comment type="caution">
    <text evidence="1">The sequence shown here is derived from an EMBL/GenBank/DDBJ whole genome shotgun (WGS) entry which is preliminary data.</text>
</comment>
<dbReference type="AlphaFoldDB" id="A0A8H6N4Z2"/>
<protein>
    <submittedName>
        <fullName evidence="1">Uncharacterized protein</fullName>
    </submittedName>
</protein>
<accession>A0A8H6N4Z2</accession>
<keyword evidence="2" id="KW-1185">Reference proteome</keyword>
<dbReference type="InterPro" id="IPR053204">
    <property type="entry name" value="Oxopyrrolidines_Biosynth-assoc"/>
</dbReference>
<reference evidence="1 2" key="1">
    <citation type="journal article" date="2020" name="Phytopathology">
        <title>Genome Sequence Resources of Colletotrichum truncatum, C. plurivorum, C. musicola, and C. sojae: Four Species Pathogenic to Soybean (Glycine max).</title>
        <authorList>
            <person name="Rogerio F."/>
            <person name="Boufleur T.R."/>
            <person name="Ciampi-Guillardi M."/>
            <person name="Sukno S.A."/>
            <person name="Thon M.R."/>
            <person name="Massola Junior N.S."/>
            <person name="Baroncelli R."/>
        </authorList>
    </citation>
    <scope>NUCLEOTIDE SEQUENCE [LARGE SCALE GENOMIC DNA]</scope>
    <source>
        <strain evidence="1 2">LFN0009</strain>
    </source>
</reference>
<dbReference type="Proteomes" id="UP000652219">
    <property type="component" value="Unassembled WGS sequence"/>
</dbReference>